<dbReference type="GO" id="GO:0000166">
    <property type="term" value="F:nucleotide binding"/>
    <property type="evidence" value="ECO:0007669"/>
    <property type="project" value="InterPro"/>
</dbReference>
<evidence type="ECO:0000259" key="2">
    <source>
        <dbReference type="Pfam" id="PF22725"/>
    </source>
</evidence>
<dbReference type="Proteomes" id="UP000198790">
    <property type="component" value="Unassembled WGS sequence"/>
</dbReference>
<proteinExistence type="predicted"/>
<organism evidence="3 4">
    <name type="scientific">Algoriphagus aquimarinus</name>
    <dbReference type="NCBI Taxonomy" id="237018"/>
    <lineage>
        <taxon>Bacteria</taxon>
        <taxon>Pseudomonadati</taxon>
        <taxon>Bacteroidota</taxon>
        <taxon>Cytophagia</taxon>
        <taxon>Cytophagales</taxon>
        <taxon>Cyclobacteriaceae</taxon>
        <taxon>Algoriphagus</taxon>
    </lineage>
</organism>
<keyword evidence="4" id="KW-1185">Reference proteome</keyword>
<dbReference type="InterPro" id="IPR055170">
    <property type="entry name" value="GFO_IDH_MocA-like_dom"/>
</dbReference>
<evidence type="ECO:0000313" key="3">
    <source>
        <dbReference type="EMBL" id="SFB30291.1"/>
    </source>
</evidence>
<dbReference type="InterPro" id="IPR000683">
    <property type="entry name" value="Gfo/Idh/MocA-like_OxRdtase_N"/>
</dbReference>
<feature type="domain" description="GFO/IDH/MocA-like oxidoreductase" evidence="2">
    <location>
        <begin position="130"/>
        <end position="251"/>
    </location>
</feature>
<dbReference type="SUPFAM" id="SSF55347">
    <property type="entry name" value="Glyceraldehyde-3-phosphate dehydrogenase-like, C-terminal domain"/>
    <property type="match status" value="1"/>
</dbReference>
<name>A0A1I0ZXH3_9BACT</name>
<feature type="domain" description="Gfo/Idh/MocA-like oxidoreductase N-terminal" evidence="1">
    <location>
        <begin position="7"/>
        <end position="119"/>
    </location>
</feature>
<dbReference type="STRING" id="237018.SAMN04489723_10720"/>
<reference evidence="3 4" key="1">
    <citation type="submission" date="2016-10" db="EMBL/GenBank/DDBJ databases">
        <authorList>
            <person name="de Groot N.N."/>
        </authorList>
    </citation>
    <scope>NUCLEOTIDE SEQUENCE [LARGE SCALE GENOMIC DNA]</scope>
    <source>
        <strain evidence="3 4">DSM 23399</strain>
    </source>
</reference>
<sequence length="332" mass="37445">MLNIQDNILVVGIGSIGSRHVSNLLSLGYDRITLVTKRKEFPSHWPDFPVFPDFKSIPNISEFTHAFVCSPTASHVGHLQELLKTNVSKIYLEKPISHNLDDLEQFKTAAHKGVQILVGFDLHFDPGLTRVRKLLNDKVIGKVYSANAFVGQYLPDWRPHEDHRKGMSASLQRGGGVMLDLIHEFDYLIWLLGSVQSVSAIYQENPELEIETEDVADVLIKFKSGATGTIHLDYHQRVLIRNCVFTGALGTIKWDLAARTVTLTQADKTEEVFDFSNFERNDRYLEIAKAFMNADSDDRICTFEHGLESLQLVMASKISSQSNTILKSPLFK</sequence>
<accession>A0A1I0ZXH3</accession>
<dbReference type="OrthoDB" id="9815825at2"/>
<dbReference type="SUPFAM" id="SSF51735">
    <property type="entry name" value="NAD(P)-binding Rossmann-fold domains"/>
    <property type="match status" value="1"/>
</dbReference>
<dbReference type="Gene3D" id="3.40.50.720">
    <property type="entry name" value="NAD(P)-binding Rossmann-like Domain"/>
    <property type="match status" value="1"/>
</dbReference>
<evidence type="ECO:0000259" key="1">
    <source>
        <dbReference type="Pfam" id="PF01408"/>
    </source>
</evidence>
<dbReference type="Gene3D" id="3.30.360.10">
    <property type="entry name" value="Dihydrodipicolinate Reductase, domain 2"/>
    <property type="match status" value="1"/>
</dbReference>
<dbReference type="PANTHER" id="PTHR43377">
    <property type="entry name" value="BILIVERDIN REDUCTASE A"/>
    <property type="match status" value="1"/>
</dbReference>
<dbReference type="Pfam" id="PF22725">
    <property type="entry name" value="GFO_IDH_MocA_C3"/>
    <property type="match status" value="1"/>
</dbReference>
<protein>
    <submittedName>
        <fullName evidence="3">Predicted dehydrogenase</fullName>
    </submittedName>
</protein>
<dbReference type="AlphaFoldDB" id="A0A1I0ZXH3"/>
<dbReference type="InterPro" id="IPR051450">
    <property type="entry name" value="Gfo/Idh/MocA_Oxidoreductases"/>
</dbReference>
<dbReference type="EMBL" id="FOKK01000007">
    <property type="protein sequence ID" value="SFB30291.1"/>
    <property type="molecule type" value="Genomic_DNA"/>
</dbReference>
<dbReference type="InterPro" id="IPR036291">
    <property type="entry name" value="NAD(P)-bd_dom_sf"/>
</dbReference>
<evidence type="ECO:0000313" key="4">
    <source>
        <dbReference type="Proteomes" id="UP000198790"/>
    </source>
</evidence>
<gene>
    <name evidence="3" type="ORF">SAMN04489723_10720</name>
</gene>
<dbReference type="Pfam" id="PF01408">
    <property type="entry name" value="GFO_IDH_MocA"/>
    <property type="match status" value="1"/>
</dbReference>
<dbReference type="PANTHER" id="PTHR43377:SF1">
    <property type="entry name" value="BILIVERDIN REDUCTASE A"/>
    <property type="match status" value="1"/>
</dbReference>
<dbReference type="RefSeq" id="WP_092897143.1">
    <property type="nucleotide sequence ID" value="NZ_FOKK01000007.1"/>
</dbReference>